<dbReference type="InParanoid" id="A7SGG2"/>
<dbReference type="EMBL" id="DS469652">
    <property type="protein sequence ID" value="EDO37202.1"/>
    <property type="molecule type" value="Genomic_DNA"/>
</dbReference>
<dbReference type="STRING" id="45351.A7SGG2"/>
<dbReference type="Pfam" id="PF13676">
    <property type="entry name" value="TIR_2"/>
    <property type="match status" value="2"/>
</dbReference>
<dbReference type="KEGG" id="nve:5508685"/>
<dbReference type="PANTHER" id="PTHR32009:SF39">
    <property type="entry name" value="TIR DOMAIN-CONTAINING PROTEIN"/>
    <property type="match status" value="1"/>
</dbReference>
<accession>A7SGG2</accession>
<dbReference type="InterPro" id="IPR000157">
    <property type="entry name" value="TIR_dom"/>
</dbReference>
<protein>
    <recommendedName>
        <fullName evidence="1">ADP-ribosyl cyclase/cyclic ADP-ribose hydrolase</fullName>
        <ecNumber evidence="1">3.2.2.6</ecNumber>
    </recommendedName>
</protein>
<feature type="domain" description="TIR" evidence="5">
    <location>
        <begin position="217"/>
        <end position="350"/>
    </location>
</feature>
<dbReference type="Proteomes" id="UP000001593">
    <property type="component" value="Unassembled WGS sequence"/>
</dbReference>
<dbReference type="AlphaFoldDB" id="A7SGG2"/>
<sequence length="867" mass="97501">MAQGLITKDILRFSTDIGECGIELCVGDITQLPKEEKVDVLVVSAFPGDYSPTPSSLIGQLQIKLGLSVRKLSTDKEEDLRRQYYCWWSKPLTDELSFGRILCFEGGFRGSRPPAVIGAVFRCLVPVLNNQEGSVMMPLLTSGDQGYSEQLVLRQVMNAAIHWMKAGLPLRTLKVVIFARNPEKEDKSHKPLFELFKEYKDKYEDKNIDEEIQDPADSKDIYLSHASEDHNTAVEVRKYLESKGDISIFDQVQELNANESWQDEIYTAMARCARVVTLLSPEYLSSVSCIEQYNMAMCISRKKHKEVLAPLYITTIPTLPTYMGLIQYIDCRPRDTEKLEKAMYAIKEWLSSNKVKQEVSPLELSQLSGDKHDVFISYSHCNDAEAMKVLQLLKEHNPSINVFIDTSGLNTGASWQQALYHALDNSRSVVALLSPDYVKSKVCKEEYSLALALHMDPQRDFRLVSIVIEPVDQLPVWCCKPLAVDCSAEDADGTSHLSVVVRSLSAPEEEIADLQYRLSLLKSSDVTIDAITTKYRQIQFVRRQKLLPEPVPYYSQPSERSGHAHDVVFASDGHHQSAAIPDNEHAHERGCDVALSYSVEDSPAAATMKQLLIERYPDLKISEPLTGSSTSRLAALDEARVIVVLLSTCFLTSKELVHELNIALYRHRCSKEQLLYIVHLSALPPTPTYVHLIPCEFAAADYYWKVQASPNQQCVGEGRRFAVDEGVASCLIDASDVIASRLAGEVSGYQGDYCQVLLNGLEVLHTWDELCGRMRELQGMQRLQRAFGLELTVEMPLEERRKVVEKDFKTKMATDAKTEKAPESPRELVDKEKPVIIRTRTVSFSPEVEVADDAYHSSHRSAACSLF</sequence>
<evidence type="ECO:0000259" key="5">
    <source>
        <dbReference type="PROSITE" id="PS50104"/>
    </source>
</evidence>
<keyword evidence="2" id="KW-0378">Hydrolase</keyword>
<evidence type="ECO:0000256" key="2">
    <source>
        <dbReference type="ARBA" id="ARBA00022801"/>
    </source>
</evidence>
<dbReference type="GO" id="GO:0007165">
    <property type="term" value="P:signal transduction"/>
    <property type="evidence" value="ECO:0007669"/>
    <property type="project" value="InterPro"/>
</dbReference>
<dbReference type="PhylomeDB" id="A7SGG2"/>
<name>A7SGG2_NEMVE</name>
<evidence type="ECO:0000256" key="1">
    <source>
        <dbReference type="ARBA" id="ARBA00011982"/>
    </source>
</evidence>
<dbReference type="SMART" id="SM00255">
    <property type="entry name" value="TIR"/>
    <property type="match status" value="2"/>
</dbReference>
<dbReference type="InterPro" id="IPR035897">
    <property type="entry name" value="Toll_tir_struct_dom_sf"/>
</dbReference>
<evidence type="ECO:0000313" key="7">
    <source>
        <dbReference type="Proteomes" id="UP000001593"/>
    </source>
</evidence>
<dbReference type="SUPFAM" id="SSF52200">
    <property type="entry name" value="Toll/Interleukin receptor TIR domain"/>
    <property type="match status" value="3"/>
</dbReference>
<dbReference type="PANTHER" id="PTHR32009">
    <property type="entry name" value="TMV RESISTANCE PROTEIN N-LIKE"/>
    <property type="match status" value="1"/>
</dbReference>
<comment type="catalytic activity">
    <reaction evidence="4">
        <text>NAD(+) + H2O = ADP-D-ribose + nicotinamide + H(+)</text>
        <dbReference type="Rhea" id="RHEA:16301"/>
        <dbReference type="ChEBI" id="CHEBI:15377"/>
        <dbReference type="ChEBI" id="CHEBI:15378"/>
        <dbReference type="ChEBI" id="CHEBI:17154"/>
        <dbReference type="ChEBI" id="CHEBI:57540"/>
        <dbReference type="ChEBI" id="CHEBI:57967"/>
        <dbReference type="EC" id="3.2.2.6"/>
    </reaction>
    <physiologicalReaction direction="left-to-right" evidence="4">
        <dbReference type="Rhea" id="RHEA:16302"/>
    </physiologicalReaction>
</comment>
<dbReference type="eggNOG" id="ENOG502QRWJ">
    <property type="taxonomic scope" value="Eukaryota"/>
</dbReference>
<dbReference type="GO" id="GO:0061809">
    <property type="term" value="F:NAD+ nucleosidase activity, cyclic ADP-ribose generating"/>
    <property type="evidence" value="ECO:0007669"/>
    <property type="project" value="UniProtKB-EC"/>
</dbReference>
<evidence type="ECO:0000256" key="3">
    <source>
        <dbReference type="ARBA" id="ARBA00023027"/>
    </source>
</evidence>
<dbReference type="EC" id="3.2.2.6" evidence="1"/>
<keyword evidence="3" id="KW-0520">NAD</keyword>
<feature type="domain" description="TIR" evidence="5">
    <location>
        <begin position="370"/>
        <end position="508"/>
    </location>
</feature>
<reference evidence="6 7" key="1">
    <citation type="journal article" date="2007" name="Science">
        <title>Sea anemone genome reveals ancestral eumetazoan gene repertoire and genomic organization.</title>
        <authorList>
            <person name="Putnam N.H."/>
            <person name="Srivastava M."/>
            <person name="Hellsten U."/>
            <person name="Dirks B."/>
            <person name="Chapman J."/>
            <person name="Salamov A."/>
            <person name="Terry A."/>
            <person name="Shapiro H."/>
            <person name="Lindquist E."/>
            <person name="Kapitonov V.V."/>
            <person name="Jurka J."/>
            <person name="Genikhovich G."/>
            <person name="Grigoriev I.V."/>
            <person name="Lucas S.M."/>
            <person name="Steele R.E."/>
            <person name="Finnerty J.R."/>
            <person name="Technau U."/>
            <person name="Martindale M.Q."/>
            <person name="Rokhsar D.S."/>
        </authorList>
    </citation>
    <scope>NUCLEOTIDE SEQUENCE [LARGE SCALE GENOMIC DNA]</scope>
    <source>
        <strain evidence="7">CH2 X CH6</strain>
    </source>
</reference>
<organism evidence="6 7">
    <name type="scientific">Nematostella vectensis</name>
    <name type="common">Starlet sea anemone</name>
    <dbReference type="NCBI Taxonomy" id="45351"/>
    <lineage>
        <taxon>Eukaryota</taxon>
        <taxon>Metazoa</taxon>
        <taxon>Cnidaria</taxon>
        <taxon>Anthozoa</taxon>
        <taxon>Hexacorallia</taxon>
        <taxon>Actiniaria</taxon>
        <taxon>Edwardsiidae</taxon>
        <taxon>Nematostella</taxon>
    </lineage>
</organism>
<dbReference type="Gene3D" id="3.40.50.10140">
    <property type="entry name" value="Toll/interleukin-1 receptor homology (TIR) domain"/>
    <property type="match status" value="2"/>
</dbReference>
<dbReference type="OrthoDB" id="6075577at2759"/>
<dbReference type="OMA" id="CFETRGK"/>
<proteinExistence type="predicted"/>
<gene>
    <name evidence="6" type="ORF">NEMVEDRAFT_v1g211916</name>
</gene>
<dbReference type="PROSITE" id="PS50104">
    <property type="entry name" value="TIR"/>
    <property type="match status" value="2"/>
</dbReference>
<dbReference type="HOGENOM" id="CLU_016911_0_0_1"/>
<keyword evidence="7" id="KW-1185">Reference proteome</keyword>
<evidence type="ECO:0000313" key="6">
    <source>
        <dbReference type="EMBL" id="EDO37202.1"/>
    </source>
</evidence>
<evidence type="ECO:0000256" key="4">
    <source>
        <dbReference type="ARBA" id="ARBA00047304"/>
    </source>
</evidence>